<protein>
    <submittedName>
        <fullName evidence="1">Uncharacterized protein</fullName>
    </submittedName>
</protein>
<evidence type="ECO:0000313" key="1">
    <source>
        <dbReference type="EMBL" id="AYV76233.1"/>
    </source>
</evidence>
<gene>
    <name evidence="1" type="ORF">Terrestrivirus5_55</name>
</gene>
<organism evidence="1">
    <name type="scientific">Terrestrivirus sp</name>
    <dbReference type="NCBI Taxonomy" id="2487775"/>
    <lineage>
        <taxon>Viruses</taxon>
        <taxon>Varidnaviria</taxon>
        <taxon>Bamfordvirae</taxon>
        <taxon>Nucleocytoviricota</taxon>
        <taxon>Megaviricetes</taxon>
        <taxon>Imitervirales</taxon>
        <taxon>Mimiviridae</taxon>
        <taxon>Klosneuvirinae</taxon>
    </lineage>
</organism>
<sequence length="169" mass="19520">MNKIFILLLISVICIHQVHAEFDEYTIVKNSFQPDNSTEIITVFAKFTNLFGSDIIFDRCEIMGQQTEPIKDILAVNDTQNFVFESYRLINVLSGNCYYNITLSDSSVEVLDILLYFNRKFGSEWYGMSNSELNSYGVCICIPASANALYYIMEYDNDNHNLCLRLCFF</sequence>
<dbReference type="EMBL" id="MK071983">
    <property type="protein sequence ID" value="AYV76233.1"/>
    <property type="molecule type" value="Genomic_DNA"/>
</dbReference>
<name>A0A3G4ZRL1_9VIRU</name>
<accession>A0A3G4ZRL1</accession>
<proteinExistence type="predicted"/>
<reference evidence="1" key="1">
    <citation type="submission" date="2018-10" db="EMBL/GenBank/DDBJ databases">
        <title>Hidden diversity of soil giant viruses.</title>
        <authorList>
            <person name="Schulz F."/>
            <person name="Alteio L."/>
            <person name="Goudeau D."/>
            <person name="Ryan E.M."/>
            <person name="Malmstrom R.R."/>
            <person name="Blanchard J."/>
            <person name="Woyke T."/>
        </authorList>
    </citation>
    <scope>NUCLEOTIDE SEQUENCE</scope>
    <source>
        <strain evidence="1">TEV1</strain>
    </source>
</reference>